<dbReference type="AlphaFoldDB" id="W6M4M2"/>
<evidence type="ECO:0000256" key="2">
    <source>
        <dbReference type="ARBA" id="ARBA00022448"/>
    </source>
</evidence>
<dbReference type="Proteomes" id="UP000035760">
    <property type="component" value="Unassembled WGS sequence"/>
</dbReference>
<dbReference type="STRING" id="1400863.BN873_340023"/>
<evidence type="ECO:0000313" key="9">
    <source>
        <dbReference type="EMBL" id="CDI02647.1"/>
    </source>
</evidence>
<keyword evidence="2 7" id="KW-0813">Transport</keyword>
<evidence type="ECO:0000313" key="10">
    <source>
        <dbReference type="Proteomes" id="UP000035760"/>
    </source>
</evidence>
<dbReference type="GO" id="GO:0005886">
    <property type="term" value="C:plasma membrane"/>
    <property type="evidence" value="ECO:0007669"/>
    <property type="project" value="UniProtKB-SubCell"/>
</dbReference>
<feature type="transmembrane region" description="Helical" evidence="7">
    <location>
        <begin position="156"/>
        <end position="177"/>
    </location>
</feature>
<name>W6M4M2_9GAMM</name>
<comment type="similarity">
    <text evidence="7">Belongs to the binding-protein-dependent transport system permease family.</text>
</comment>
<keyword evidence="10" id="KW-1185">Reference proteome</keyword>
<dbReference type="InterPro" id="IPR000515">
    <property type="entry name" value="MetI-like"/>
</dbReference>
<feature type="domain" description="ABC transmembrane type-1" evidence="8">
    <location>
        <begin position="88"/>
        <end position="277"/>
    </location>
</feature>
<evidence type="ECO:0000259" key="8">
    <source>
        <dbReference type="PROSITE" id="PS50928"/>
    </source>
</evidence>
<feature type="transmembrane region" description="Helical" evidence="7">
    <location>
        <begin position="23"/>
        <end position="46"/>
    </location>
</feature>
<feature type="transmembrane region" description="Helical" evidence="7">
    <location>
        <begin position="198"/>
        <end position="223"/>
    </location>
</feature>
<dbReference type="EMBL" id="CBTJ020000041">
    <property type="protein sequence ID" value="CDI02647.1"/>
    <property type="molecule type" value="Genomic_DNA"/>
</dbReference>
<dbReference type="PANTHER" id="PTHR43744:SF12">
    <property type="entry name" value="ABC TRANSPORTER PERMEASE PROTEIN MG189-RELATED"/>
    <property type="match status" value="1"/>
</dbReference>
<dbReference type="GO" id="GO:0055085">
    <property type="term" value="P:transmembrane transport"/>
    <property type="evidence" value="ECO:0007669"/>
    <property type="project" value="InterPro"/>
</dbReference>
<proteinExistence type="inferred from homology"/>
<reference evidence="9" key="1">
    <citation type="submission" date="2013-07" db="EMBL/GenBank/DDBJ databases">
        <authorList>
            <person name="McIlroy S."/>
        </authorList>
    </citation>
    <scope>NUCLEOTIDE SEQUENCE [LARGE SCALE GENOMIC DNA]</scope>
    <source>
        <strain evidence="9">Run_A_D11</strain>
    </source>
</reference>
<evidence type="ECO:0000256" key="7">
    <source>
        <dbReference type="RuleBase" id="RU363032"/>
    </source>
</evidence>
<evidence type="ECO:0000256" key="3">
    <source>
        <dbReference type="ARBA" id="ARBA00022475"/>
    </source>
</evidence>
<keyword evidence="3" id="KW-1003">Cell membrane</keyword>
<keyword evidence="6 7" id="KW-0472">Membrane</keyword>
<dbReference type="Gene3D" id="1.10.3720.10">
    <property type="entry name" value="MetI-like"/>
    <property type="match status" value="1"/>
</dbReference>
<dbReference type="PROSITE" id="PS50928">
    <property type="entry name" value="ABC_TM1"/>
    <property type="match status" value="1"/>
</dbReference>
<dbReference type="Pfam" id="PF00528">
    <property type="entry name" value="BPD_transp_1"/>
    <property type="match status" value="1"/>
</dbReference>
<comment type="subcellular location">
    <subcellularLocation>
        <location evidence="1 7">Cell membrane</location>
        <topology evidence="1 7">Multi-pass membrane protein</topology>
    </subcellularLocation>
</comment>
<feature type="transmembrane region" description="Helical" evidence="7">
    <location>
        <begin position="258"/>
        <end position="277"/>
    </location>
</feature>
<feature type="transmembrane region" description="Helical" evidence="7">
    <location>
        <begin position="87"/>
        <end position="112"/>
    </location>
</feature>
<organism evidence="9 10">
    <name type="scientific">Candidatus Competibacter denitrificans Run_A_D11</name>
    <dbReference type="NCBI Taxonomy" id="1400863"/>
    <lineage>
        <taxon>Bacteria</taxon>
        <taxon>Pseudomonadati</taxon>
        <taxon>Pseudomonadota</taxon>
        <taxon>Gammaproteobacteria</taxon>
        <taxon>Candidatus Competibacteraceae</taxon>
        <taxon>Candidatus Competibacter</taxon>
    </lineage>
</organism>
<evidence type="ECO:0000256" key="6">
    <source>
        <dbReference type="ARBA" id="ARBA00023136"/>
    </source>
</evidence>
<dbReference type="SUPFAM" id="SSF161098">
    <property type="entry name" value="MetI-like"/>
    <property type="match status" value="1"/>
</dbReference>
<evidence type="ECO:0000256" key="1">
    <source>
        <dbReference type="ARBA" id="ARBA00004651"/>
    </source>
</evidence>
<reference evidence="9" key="2">
    <citation type="submission" date="2014-03" db="EMBL/GenBank/DDBJ databases">
        <title>Candidatus Competibacter-lineage genomes retrieved from metagenomes reveal functional metabolic diversity.</title>
        <authorList>
            <person name="McIlroy S.J."/>
            <person name="Albertsen M."/>
            <person name="Andresen E.K."/>
            <person name="Saunders A.M."/>
            <person name="Kristiansen R."/>
            <person name="Stokholm-Bjerregaard M."/>
            <person name="Nielsen K.L."/>
            <person name="Nielsen P.H."/>
        </authorList>
    </citation>
    <scope>NUCLEOTIDE SEQUENCE</scope>
    <source>
        <strain evidence="9">Run_A_D11</strain>
    </source>
</reference>
<dbReference type="CDD" id="cd06261">
    <property type="entry name" value="TM_PBP2"/>
    <property type="match status" value="1"/>
</dbReference>
<comment type="caution">
    <text evidence="9">The sequence shown here is derived from an EMBL/GenBank/DDBJ whole genome shotgun (WGS) entry which is preliminary data.</text>
</comment>
<dbReference type="PANTHER" id="PTHR43744">
    <property type="entry name" value="ABC TRANSPORTER PERMEASE PROTEIN MG189-RELATED-RELATED"/>
    <property type="match status" value="1"/>
</dbReference>
<keyword evidence="5 7" id="KW-1133">Transmembrane helix</keyword>
<evidence type="ECO:0000256" key="5">
    <source>
        <dbReference type="ARBA" id="ARBA00022989"/>
    </source>
</evidence>
<keyword evidence="4 7" id="KW-0812">Transmembrane</keyword>
<protein>
    <submittedName>
        <fullName evidence="9">Binding-protein-dependent transport systems inner membrane component</fullName>
    </submittedName>
</protein>
<accession>W6M4M2</accession>
<sequence length="292" mass="32205">MSSIVSVGSPSNRSAFAHQISRLCAMLLLYGALLFGAAMALLPLLWMVAASFMPAGEANSYPPSLWPSTITFEHYRALFTRLDLARYLFNSTLLAGTVTLIALLVNSMAGYAFAKFRFRYREGIFRALLAAMVIPAQVAMLPLFLLLKQLGLINTYWGVIIPGMASIFGIFLIRQYLLAIPDSLLEAARMDGAGEFRIYWSLILPLCRPILVTLAIFTFLGAWNDFMWPLIVLTDSAHHTLPVALANLLGEHVQDTELMMASSVLTVLPVMVLFVVLQKYYIAGIMLGGMKG</sequence>
<gene>
    <name evidence="9" type="ORF">BN873_340023</name>
</gene>
<feature type="transmembrane region" description="Helical" evidence="7">
    <location>
        <begin position="124"/>
        <end position="144"/>
    </location>
</feature>
<dbReference type="InterPro" id="IPR035906">
    <property type="entry name" value="MetI-like_sf"/>
</dbReference>
<evidence type="ECO:0000256" key="4">
    <source>
        <dbReference type="ARBA" id="ARBA00022692"/>
    </source>
</evidence>